<name>A0A250VE80_STROL</name>
<comment type="caution">
    <text evidence="1">The sequence shown here is derived from an EMBL/GenBank/DDBJ whole genome shotgun (WGS) entry which is preliminary data.</text>
</comment>
<proteinExistence type="predicted"/>
<dbReference type="STRING" id="1963.AQJ27_13885"/>
<protein>
    <submittedName>
        <fullName evidence="1">Uncharacterized protein</fullName>
    </submittedName>
</protein>
<keyword evidence="2" id="KW-1185">Reference proteome</keyword>
<dbReference type="EMBL" id="BDQI01000007">
    <property type="protein sequence ID" value="GAX52346.1"/>
    <property type="molecule type" value="Genomic_DNA"/>
</dbReference>
<dbReference type="Proteomes" id="UP000217446">
    <property type="component" value="Unassembled WGS sequence"/>
</dbReference>
<evidence type="ECO:0000313" key="1">
    <source>
        <dbReference type="EMBL" id="GAX52346.1"/>
    </source>
</evidence>
<organism evidence="1 2">
    <name type="scientific">Streptomyces olivochromogenes</name>
    <dbReference type="NCBI Taxonomy" id="1963"/>
    <lineage>
        <taxon>Bacteria</taxon>
        <taxon>Bacillati</taxon>
        <taxon>Actinomycetota</taxon>
        <taxon>Actinomycetes</taxon>
        <taxon>Kitasatosporales</taxon>
        <taxon>Streptomycetaceae</taxon>
        <taxon>Streptomyces</taxon>
    </lineage>
</organism>
<sequence length="121" mass="13546">MEARWRQPALVWQWRRERQEVLRPGVGYPGIVHLVEVARAERALRQLYPYNSHCAVRLSSRTRYPYALRAPSVLPRHDGRFRVFVARGGTLRGETGTAEAAVALVVAHLPAGLRPAVAGTP</sequence>
<dbReference type="InterPro" id="IPR045682">
    <property type="entry name" value="DUF6193"/>
</dbReference>
<dbReference type="Pfam" id="PF19692">
    <property type="entry name" value="DUF6193"/>
    <property type="match status" value="1"/>
</dbReference>
<gene>
    <name evidence="1" type="ORF">SO3561_03857</name>
</gene>
<reference evidence="2" key="1">
    <citation type="submission" date="2017-05" db="EMBL/GenBank/DDBJ databases">
        <title>Streptomyces olivochromogenes NBRC 3561 whole genome shotgun sequence.</title>
        <authorList>
            <person name="Dohra H."/>
            <person name="Kodani S."/>
        </authorList>
    </citation>
    <scope>NUCLEOTIDE SEQUENCE [LARGE SCALE GENOMIC DNA]</scope>
    <source>
        <strain evidence="2">NBRC 3561</strain>
    </source>
</reference>
<dbReference type="AlphaFoldDB" id="A0A250VE80"/>
<evidence type="ECO:0000313" key="2">
    <source>
        <dbReference type="Proteomes" id="UP000217446"/>
    </source>
</evidence>
<accession>A0A250VE80</accession>